<dbReference type="Gene3D" id="3.10.129.10">
    <property type="entry name" value="Hotdog Thioesterase"/>
    <property type="match status" value="1"/>
</dbReference>
<gene>
    <name evidence="1" type="ORF">LPJ61_005457</name>
</gene>
<dbReference type="EMBL" id="JANBOI010001816">
    <property type="protein sequence ID" value="KAJ1726042.1"/>
    <property type="molecule type" value="Genomic_DNA"/>
</dbReference>
<comment type="caution">
    <text evidence="1">The sequence shown here is derived from an EMBL/GenBank/DDBJ whole genome shotgun (WGS) entry which is preliminary data.</text>
</comment>
<feature type="non-terminal residue" evidence="1">
    <location>
        <position position="103"/>
    </location>
</feature>
<dbReference type="InterPro" id="IPR029069">
    <property type="entry name" value="HotDog_dom_sf"/>
</dbReference>
<accession>A0A9W7Y6Q1</accession>
<dbReference type="Proteomes" id="UP001143981">
    <property type="component" value="Unassembled WGS sequence"/>
</dbReference>
<dbReference type="AlphaFoldDB" id="A0A9W7Y6Q1"/>
<dbReference type="SUPFAM" id="SSF54637">
    <property type="entry name" value="Thioesterase/thiol ester dehydrase-isomerase"/>
    <property type="match status" value="1"/>
</dbReference>
<proteinExistence type="predicted"/>
<evidence type="ECO:0008006" key="3">
    <source>
        <dbReference type="Google" id="ProtNLM"/>
    </source>
</evidence>
<name>A0A9W7Y6Q1_9FUNG</name>
<evidence type="ECO:0000313" key="2">
    <source>
        <dbReference type="Proteomes" id="UP001143981"/>
    </source>
</evidence>
<sequence>MAAAVLPVSSEELRRRAEQCHGELLAANVKLTTPPVSRLCVLSIEPTGTKDDRITGAKVVFSFNVEPSDCNAWSTIHGGCVFSICNAAGKIATAVVAAGARNL</sequence>
<organism evidence="1 2">
    <name type="scientific">Coemansia biformis</name>
    <dbReference type="NCBI Taxonomy" id="1286918"/>
    <lineage>
        <taxon>Eukaryota</taxon>
        <taxon>Fungi</taxon>
        <taxon>Fungi incertae sedis</taxon>
        <taxon>Zoopagomycota</taxon>
        <taxon>Kickxellomycotina</taxon>
        <taxon>Kickxellomycetes</taxon>
        <taxon>Kickxellales</taxon>
        <taxon>Kickxellaceae</taxon>
        <taxon>Coemansia</taxon>
    </lineage>
</organism>
<reference evidence="1" key="1">
    <citation type="submission" date="2022-07" db="EMBL/GenBank/DDBJ databases">
        <title>Phylogenomic reconstructions and comparative analyses of Kickxellomycotina fungi.</title>
        <authorList>
            <person name="Reynolds N.K."/>
            <person name="Stajich J.E."/>
            <person name="Barry K."/>
            <person name="Grigoriev I.V."/>
            <person name="Crous P."/>
            <person name="Smith M.E."/>
        </authorList>
    </citation>
    <scope>NUCLEOTIDE SEQUENCE</scope>
    <source>
        <strain evidence="1">BCRC 34381</strain>
    </source>
</reference>
<keyword evidence="2" id="KW-1185">Reference proteome</keyword>
<dbReference type="OrthoDB" id="46529at2759"/>
<evidence type="ECO:0000313" key="1">
    <source>
        <dbReference type="EMBL" id="KAJ1726042.1"/>
    </source>
</evidence>
<protein>
    <recommendedName>
        <fullName evidence="3">Thioesterase domain-containing protein</fullName>
    </recommendedName>
</protein>